<feature type="transmembrane region" description="Helical" evidence="6">
    <location>
        <begin position="69"/>
        <end position="87"/>
    </location>
</feature>
<evidence type="ECO:0000256" key="5">
    <source>
        <dbReference type="ARBA" id="ARBA00023136"/>
    </source>
</evidence>
<accession>A0ABY9QJZ0</accession>
<evidence type="ECO:0000313" key="7">
    <source>
        <dbReference type="EMBL" id="WMW04363.1"/>
    </source>
</evidence>
<dbReference type="Pfam" id="PF01810">
    <property type="entry name" value="LysE"/>
    <property type="match status" value="1"/>
</dbReference>
<gene>
    <name evidence="7" type="ORF">RAH46_18740</name>
</gene>
<keyword evidence="5 6" id="KW-0472">Membrane</keyword>
<organism evidence="7 8">
    <name type="scientific">Pseudomonas entomophila</name>
    <dbReference type="NCBI Taxonomy" id="312306"/>
    <lineage>
        <taxon>Bacteria</taxon>
        <taxon>Pseudomonadati</taxon>
        <taxon>Pseudomonadota</taxon>
        <taxon>Gammaproteobacteria</taxon>
        <taxon>Pseudomonadales</taxon>
        <taxon>Pseudomonadaceae</taxon>
        <taxon>Pseudomonas</taxon>
    </lineage>
</organism>
<evidence type="ECO:0000256" key="3">
    <source>
        <dbReference type="ARBA" id="ARBA00022692"/>
    </source>
</evidence>
<sequence>MTYGFLSFLLAVLIINASPGPAMLYVMNQSLRHGVRTGLKAAAGVEFGVFFYVLLAAFGLMLIFKEVPLLYRIVQVAGALYLLYLAYTCWPRRAAAGASASGEGTPPPARFAFGKGVLINLSNPKIGLFFVSLLPQFVPADAQPAWLYFLIYGLVFNIGGILVNMTVGLAAHNLRAFIQRSSWFDYVPPVLFLAIAVLTLTREFA</sequence>
<evidence type="ECO:0000256" key="1">
    <source>
        <dbReference type="ARBA" id="ARBA00004651"/>
    </source>
</evidence>
<proteinExistence type="predicted"/>
<dbReference type="Proteomes" id="UP001183127">
    <property type="component" value="Chromosome"/>
</dbReference>
<evidence type="ECO:0000313" key="8">
    <source>
        <dbReference type="Proteomes" id="UP001183127"/>
    </source>
</evidence>
<dbReference type="GeneID" id="32805229"/>
<keyword evidence="2" id="KW-1003">Cell membrane</keyword>
<feature type="transmembrane region" description="Helical" evidence="6">
    <location>
        <begin position="183"/>
        <end position="201"/>
    </location>
</feature>
<keyword evidence="4 6" id="KW-1133">Transmembrane helix</keyword>
<evidence type="ECO:0000256" key="2">
    <source>
        <dbReference type="ARBA" id="ARBA00022475"/>
    </source>
</evidence>
<name>A0ABY9QJZ0_9PSED</name>
<dbReference type="EMBL" id="CP132921">
    <property type="protein sequence ID" value="WMW04363.1"/>
    <property type="molecule type" value="Genomic_DNA"/>
</dbReference>
<keyword evidence="8" id="KW-1185">Reference proteome</keyword>
<dbReference type="PANTHER" id="PTHR30086">
    <property type="entry name" value="ARGININE EXPORTER PROTEIN ARGO"/>
    <property type="match status" value="1"/>
</dbReference>
<keyword evidence="3 6" id="KW-0812">Transmembrane</keyword>
<feature type="transmembrane region" description="Helical" evidence="6">
    <location>
        <begin position="145"/>
        <end position="171"/>
    </location>
</feature>
<reference evidence="7 8" key="1">
    <citation type="submission" date="2023-08" db="EMBL/GenBank/DDBJ databases">
        <title>Complete Genome Sequence of Pseudomonas entomophila TVIN A01.</title>
        <authorList>
            <person name="Shelke T."/>
            <person name="Mahar N.S."/>
            <person name="Gupta I."/>
            <person name="Gupta V."/>
        </authorList>
    </citation>
    <scope>NUCLEOTIDE SEQUENCE [LARGE SCALE GENOMIC DNA]</scope>
    <source>
        <strain evidence="7 8">TVIN-A01</strain>
    </source>
</reference>
<protein>
    <submittedName>
        <fullName evidence="7">LysE family translocator</fullName>
    </submittedName>
</protein>
<dbReference type="InterPro" id="IPR001123">
    <property type="entry name" value="LeuE-type"/>
</dbReference>
<comment type="subcellular location">
    <subcellularLocation>
        <location evidence="1">Cell membrane</location>
        <topology evidence="1">Multi-pass membrane protein</topology>
    </subcellularLocation>
</comment>
<dbReference type="PANTHER" id="PTHR30086:SF20">
    <property type="entry name" value="ARGININE EXPORTER PROTEIN ARGO-RELATED"/>
    <property type="match status" value="1"/>
</dbReference>
<evidence type="ECO:0000256" key="6">
    <source>
        <dbReference type="SAM" id="Phobius"/>
    </source>
</evidence>
<dbReference type="RefSeq" id="WP_011533253.1">
    <property type="nucleotide sequence ID" value="NZ_CP070982.1"/>
</dbReference>
<dbReference type="PIRSF" id="PIRSF006324">
    <property type="entry name" value="LeuE"/>
    <property type="match status" value="1"/>
</dbReference>
<evidence type="ECO:0000256" key="4">
    <source>
        <dbReference type="ARBA" id="ARBA00022989"/>
    </source>
</evidence>
<feature type="transmembrane region" description="Helical" evidence="6">
    <location>
        <begin position="41"/>
        <end position="62"/>
    </location>
</feature>